<sequence>MYFQDVEDNRADANENHKTTQPTAFDARSRRLLLPFAFHGG</sequence>
<gene>
    <name evidence="2" type="ORF">NK6_2243</name>
</gene>
<evidence type="ECO:0000313" key="3">
    <source>
        <dbReference type="Proteomes" id="UP000063308"/>
    </source>
</evidence>
<organism evidence="2 3">
    <name type="scientific">Bradyrhizobium diazoefficiens</name>
    <dbReference type="NCBI Taxonomy" id="1355477"/>
    <lineage>
        <taxon>Bacteria</taxon>
        <taxon>Pseudomonadati</taxon>
        <taxon>Pseudomonadota</taxon>
        <taxon>Alphaproteobacteria</taxon>
        <taxon>Hyphomicrobiales</taxon>
        <taxon>Nitrobacteraceae</taxon>
        <taxon>Bradyrhizobium</taxon>
    </lineage>
</organism>
<evidence type="ECO:0000256" key="1">
    <source>
        <dbReference type="SAM" id="MobiDB-lite"/>
    </source>
</evidence>
<proteinExistence type="predicted"/>
<name>A0A0E4FS72_9BRAD</name>
<protein>
    <submittedName>
        <fullName evidence="2">Uncharacterized protein</fullName>
    </submittedName>
</protein>
<dbReference type="EMBL" id="AP014685">
    <property type="protein sequence ID" value="BAR55424.1"/>
    <property type="molecule type" value="Genomic_DNA"/>
</dbReference>
<reference evidence="2 3" key="1">
    <citation type="submission" date="2014-11" db="EMBL/GenBank/DDBJ databases">
        <title>Symbiosis island explosion on the genome of extra-slow-growing strains of soybean bradyrhizobia with massive insertion sequences.</title>
        <authorList>
            <person name="Iida T."/>
            <person name="Minamisawa K."/>
        </authorList>
    </citation>
    <scope>NUCLEOTIDE SEQUENCE [LARGE SCALE GENOMIC DNA]</scope>
    <source>
        <strain evidence="2 3">NK6</strain>
    </source>
</reference>
<evidence type="ECO:0000313" key="2">
    <source>
        <dbReference type="EMBL" id="BAR55424.1"/>
    </source>
</evidence>
<accession>A0A0E4FS72</accession>
<dbReference type="Proteomes" id="UP000063308">
    <property type="component" value="Chromosome"/>
</dbReference>
<dbReference type="AlphaFoldDB" id="A0A0E4FS72"/>
<feature type="compositionally biased region" description="Basic and acidic residues" evidence="1">
    <location>
        <begin position="7"/>
        <end position="18"/>
    </location>
</feature>
<feature type="region of interest" description="Disordered" evidence="1">
    <location>
        <begin position="1"/>
        <end position="25"/>
    </location>
</feature>